<dbReference type="EMBL" id="JAVRRG010000316">
    <property type="protein sequence ID" value="KAK5073304.1"/>
    <property type="molecule type" value="Genomic_DNA"/>
</dbReference>
<comment type="similarity">
    <text evidence="1">Belongs to the IMPACT family.</text>
</comment>
<dbReference type="Pfam" id="PF01205">
    <property type="entry name" value="Impact_N"/>
    <property type="match status" value="1"/>
</dbReference>
<evidence type="ECO:0000256" key="2">
    <source>
        <dbReference type="SAM" id="MobiDB-lite"/>
    </source>
</evidence>
<keyword evidence="3" id="KW-0472">Membrane</keyword>
<feature type="compositionally biased region" description="Polar residues" evidence="2">
    <location>
        <begin position="166"/>
        <end position="179"/>
    </location>
</feature>
<organism evidence="5 6">
    <name type="scientific">Lithohypha guttulata</name>
    <dbReference type="NCBI Taxonomy" id="1690604"/>
    <lineage>
        <taxon>Eukaryota</taxon>
        <taxon>Fungi</taxon>
        <taxon>Dikarya</taxon>
        <taxon>Ascomycota</taxon>
        <taxon>Pezizomycotina</taxon>
        <taxon>Eurotiomycetes</taxon>
        <taxon>Chaetothyriomycetidae</taxon>
        <taxon>Chaetothyriales</taxon>
        <taxon>Trichomeriaceae</taxon>
        <taxon>Lithohypha</taxon>
    </lineage>
</organism>
<keyword evidence="3" id="KW-1133">Transmembrane helix</keyword>
<keyword evidence="3" id="KW-0812">Transmembrane</keyword>
<gene>
    <name evidence="5" type="ORF">LTR24_010368</name>
</gene>
<dbReference type="InterPro" id="IPR001498">
    <property type="entry name" value="Impact_N"/>
</dbReference>
<dbReference type="PANTHER" id="PTHR16301:SF26">
    <property type="entry name" value="IMPACT FAMILY MEMBER C14C8.09C"/>
    <property type="match status" value="1"/>
</dbReference>
<dbReference type="SUPFAM" id="SSF54211">
    <property type="entry name" value="Ribosomal protein S5 domain 2-like"/>
    <property type="match status" value="1"/>
</dbReference>
<dbReference type="Gene3D" id="3.30.230.30">
    <property type="entry name" value="Impact, N-terminal domain"/>
    <property type="match status" value="1"/>
</dbReference>
<evidence type="ECO:0000313" key="6">
    <source>
        <dbReference type="Proteomes" id="UP001345013"/>
    </source>
</evidence>
<evidence type="ECO:0000259" key="4">
    <source>
        <dbReference type="Pfam" id="PF01205"/>
    </source>
</evidence>
<proteinExistence type="inferred from homology"/>
<name>A0ABR0JV02_9EURO</name>
<dbReference type="Proteomes" id="UP001345013">
    <property type="component" value="Unassembled WGS sequence"/>
</dbReference>
<evidence type="ECO:0000256" key="1">
    <source>
        <dbReference type="ARBA" id="ARBA00007665"/>
    </source>
</evidence>
<feature type="domain" description="Impact N-terminal" evidence="4">
    <location>
        <begin position="245"/>
        <end position="353"/>
    </location>
</feature>
<evidence type="ECO:0000256" key="3">
    <source>
        <dbReference type="SAM" id="Phobius"/>
    </source>
</evidence>
<reference evidence="5 6" key="1">
    <citation type="submission" date="2023-08" db="EMBL/GenBank/DDBJ databases">
        <title>Black Yeasts Isolated from many extreme environments.</title>
        <authorList>
            <person name="Coleine C."/>
            <person name="Stajich J.E."/>
            <person name="Selbmann L."/>
        </authorList>
    </citation>
    <scope>NUCLEOTIDE SEQUENCE [LARGE SCALE GENOMIC DNA]</scope>
    <source>
        <strain evidence="5 6">CCFEE 5885</strain>
    </source>
</reference>
<accession>A0ABR0JV02</accession>
<dbReference type="PANTHER" id="PTHR16301">
    <property type="entry name" value="IMPACT-RELATED"/>
    <property type="match status" value="1"/>
</dbReference>
<keyword evidence="6" id="KW-1185">Reference proteome</keyword>
<sequence length="482" mass="53582">MSYQITKYFNTFHAASINLKYDHQIDRQQLSSLDGNFTLESNADWVISTLKAAPYEPYYAISWPWIVLDVISCAVLLAAAIAAFWLRKNTEAPDIFGYVSSLTRENPRLDPEGGSALSGMERTRKMKHVKVKLGEIPSSDGYGRIGLTYVDDRHDQAHDLEKGKRSASSACPQEHSCSPTRYFGSDGRSGDVQHPSLLNDTPHLEALISRAMALKRRHDDIEHDISKSQQPSSDFESSPVEDRASKFVALFSPDIPPKTLQTHLPYKSATHRILAWRRPSKQQSLIPSPNAPGKMLYDTGCDDDGEKYAGRKLVNLLVDMDVVGAVVVARWYGGVLLGPARFEHIINVAREAIGKWKQSKGIGAAAKKVKVEATVELTPEQEAEQKERLLKQLRDRDGSIKVLRELLAEKQSTLSQPVHDAAAVRQPQGSQDKQMTGPNYAVMPLKILRQLEKARDTTITWILKQIDTVESSNAGKDAEATG</sequence>
<dbReference type="InterPro" id="IPR036956">
    <property type="entry name" value="Impact_N_sf"/>
</dbReference>
<protein>
    <recommendedName>
        <fullName evidence="4">Impact N-terminal domain-containing protein</fullName>
    </recommendedName>
</protein>
<comment type="caution">
    <text evidence="5">The sequence shown here is derived from an EMBL/GenBank/DDBJ whole genome shotgun (WGS) entry which is preliminary data.</text>
</comment>
<feature type="transmembrane region" description="Helical" evidence="3">
    <location>
        <begin position="63"/>
        <end position="86"/>
    </location>
</feature>
<feature type="region of interest" description="Disordered" evidence="2">
    <location>
        <begin position="158"/>
        <end position="198"/>
    </location>
</feature>
<dbReference type="InterPro" id="IPR023582">
    <property type="entry name" value="Impact"/>
</dbReference>
<evidence type="ECO:0000313" key="5">
    <source>
        <dbReference type="EMBL" id="KAK5073304.1"/>
    </source>
</evidence>
<dbReference type="InterPro" id="IPR020568">
    <property type="entry name" value="Ribosomal_Su5_D2-typ_SF"/>
</dbReference>